<organism evidence="2">
    <name type="scientific">Cacopsylla melanoneura</name>
    <dbReference type="NCBI Taxonomy" id="428564"/>
    <lineage>
        <taxon>Eukaryota</taxon>
        <taxon>Metazoa</taxon>
        <taxon>Ecdysozoa</taxon>
        <taxon>Arthropoda</taxon>
        <taxon>Hexapoda</taxon>
        <taxon>Insecta</taxon>
        <taxon>Pterygota</taxon>
        <taxon>Neoptera</taxon>
        <taxon>Paraneoptera</taxon>
        <taxon>Hemiptera</taxon>
        <taxon>Sternorrhyncha</taxon>
        <taxon>Psylloidea</taxon>
        <taxon>Psyllidae</taxon>
        <taxon>Psyllinae</taxon>
        <taxon>Cacopsylla</taxon>
    </lineage>
</organism>
<dbReference type="AlphaFoldDB" id="A0A8D8YXJ5"/>
<feature type="region of interest" description="Disordered" evidence="1">
    <location>
        <begin position="105"/>
        <end position="134"/>
    </location>
</feature>
<proteinExistence type="predicted"/>
<feature type="compositionally biased region" description="Acidic residues" evidence="1">
    <location>
        <begin position="107"/>
        <end position="117"/>
    </location>
</feature>
<protein>
    <submittedName>
        <fullName evidence="2">Uncharacterized protein</fullName>
    </submittedName>
</protein>
<dbReference type="EMBL" id="HBUF01401708">
    <property type="protein sequence ID" value="CAG6737074.1"/>
    <property type="molecule type" value="Transcribed_RNA"/>
</dbReference>
<evidence type="ECO:0000256" key="1">
    <source>
        <dbReference type="SAM" id="MobiDB-lite"/>
    </source>
</evidence>
<sequence length="134" mass="15337">MIIKLPRDQVEIFEMVEDTEAEIDVENVSATDENNVNLQSLEIKQENTSMDQIKQENLSPDQDEYAGSNEVPIKIERQSIELIDIKEEKPNIDEIVMENLNQSGAEYEAEDDEDADANWEPTRKIKAATTVNMH</sequence>
<accession>A0A8D8YXJ5</accession>
<name>A0A8D8YXJ5_9HEMI</name>
<reference evidence="2" key="1">
    <citation type="submission" date="2021-05" db="EMBL/GenBank/DDBJ databases">
        <authorList>
            <person name="Alioto T."/>
            <person name="Alioto T."/>
            <person name="Gomez Garrido J."/>
        </authorList>
    </citation>
    <scope>NUCLEOTIDE SEQUENCE</scope>
</reference>
<evidence type="ECO:0000313" key="2">
    <source>
        <dbReference type="EMBL" id="CAG6737074.1"/>
    </source>
</evidence>